<keyword evidence="2" id="KW-0812">Transmembrane</keyword>
<reference evidence="4 5" key="1">
    <citation type="journal article" date="2015" name="Int. J. Syst. Evol. Microbiol.">
        <title>Flavisolibacter ginsenosidimutans sp. nov., with ginsenoside-converting activity isolated from soil used for cultivating ginseng.</title>
        <authorList>
            <person name="Zhao Y."/>
            <person name="Liu Q."/>
            <person name="Kang M.S."/>
            <person name="Jin F."/>
            <person name="Yu H."/>
            <person name="Im W.T."/>
        </authorList>
    </citation>
    <scope>NUCLEOTIDE SEQUENCE [LARGE SCALE GENOMIC DNA]</scope>
    <source>
        <strain evidence="4 5">Gsoil 636</strain>
    </source>
</reference>
<dbReference type="RefSeq" id="WP_146789058.1">
    <property type="nucleotide sequence ID" value="NZ_BAABIO010000003.1"/>
</dbReference>
<keyword evidence="2" id="KW-0472">Membrane</keyword>
<accession>A0A5B8ULR6</accession>
<proteinExistence type="predicted"/>
<evidence type="ECO:0000313" key="5">
    <source>
        <dbReference type="Proteomes" id="UP000321204"/>
    </source>
</evidence>
<sequence length="127" mass="14189">MKKLFTLLLTVGSFTAVFAQGGHNNDRDNNGYSQRNNDVVMNNDHGRNYGGAPVYNYPSNRGTEDRDHYQDMDRRNNDYDQRGNDYGYGRPAPVYDRDRRDNNGSFATGAVVGGIAGVLLGVLISHR</sequence>
<dbReference type="KEGG" id="fgg:FSB75_14755"/>
<feature type="chain" id="PRO_5022689412" description="Glycine zipper 2TM domain-containing protein" evidence="3">
    <location>
        <begin position="20"/>
        <end position="127"/>
    </location>
</feature>
<keyword evidence="5" id="KW-1185">Reference proteome</keyword>
<gene>
    <name evidence="4" type="ORF">FSB75_14755</name>
</gene>
<dbReference type="Proteomes" id="UP000321204">
    <property type="component" value="Chromosome"/>
</dbReference>
<organism evidence="4 5">
    <name type="scientific">Flavisolibacter ginsenosidimutans</name>
    <dbReference type="NCBI Taxonomy" id="661481"/>
    <lineage>
        <taxon>Bacteria</taxon>
        <taxon>Pseudomonadati</taxon>
        <taxon>Bacteroidota</taxon>
        <taxon>Chitinophagia</taxon>
        <taxon>Chitinophagales</taxon>
        <taxon>Chitinophagaceae</taxon>
        <taxon>Flavisolibacter</taxon>
    </lineage>
</organism>
<evidence type="ECO:0000313" key="4">
    <source>
        <dbReference type="EMBL" id="QEC57109.1"/>
    </source>
</evidence>
<evidence type="ECO:0000256" key="2">
    <source>
        <dbReference type="SAM" id="Phobius"/>
    </source>
</evidence>
<dbReference type="AlphaFoldDB" id="A0A5B8ULR6"/>
<feature type="compositionally biased region" description="Polar residues" evidence="1">
    <location>
        <begin position="30"/>
        <end position="40"/>
    </location>
</feature>
<evidence type="ECO:0000256" key="3">
    <source>
        <dbReference type="SAM" id="SignalP"/>
    </source>
</evidence>
<feature type="signal peptide" evidence="3">
    <location>
        <begin position="1"/>
        <end position="19"/>
    </location>
</feature>
<feature type="compositionally biased region" description="Basic and acidic residues" evidence="1">
    <location>
        <begin position="62"/>
        <end position="83"/>
    </location>
</feature>
<dbReference type="EMBL" id="CP042433">
    <property type="protein sequence ID" value="QEC57109.1"/>
    <property type="molecule type" value="Genomic_DNA"/>
</dbReference>
<keyword evidence="3" id="KW-0732">Signal</keyword>
<keyword evidence="2" id="KW-1133">Transmembrane helix</keyword>
<feature type="region of interest" description="Disordered" evidence="1">
    <location>
        <begin position="20"/>
        <end position="101"/>
    </location>
</feature>
<protein>
    <recommendedName>
        <fullName evidence="6">Glycine zipper 2TM domain-containing protein</fullName>
    </recommendedName>
</protein>
<evidence type="ECO:0008006" key="6">
    <source>
        <dbReference type="Google" id="ProtNLM"/>
    </source>
</evidence>
<feature type="transmembrane region" description="Helical" evidence="2">
    <location>
        <begin position="106"/>
        <end position="124"/>
    </location>
</feature>
<name>A0A5B8ULR6_9BACT</name>
<evidence type="ECO:0000256" key="1">
    <source>
        <dbReference type="SAM" id="MobiDB-lite"/>
    </source>
</evidence>